<feature type="domain" description="Cupin type-2" evidence="1">
    <location>
        <begin position="211"/>
        <end position="266"/>
    </location>
</feature>
<dbReference type="AlphaFoldDB" id="A0A382MXP0"/>
<protein>
    <recommendedName>
        <fullName evidence="1">Cupin type-2 domain-containing protein</fullName>
    </recommendedName>
</protein>
<feature type="non-terminal residue" evidence="2">
    <location>
        <position position="1"/>
    </location>
</feature>
<dbReference type="SUPFAM" id="SSF51182">
    <property type="entry name" value="RmlC-like cupins"/>
    <property type="match status" value="1"/>
</dbReference>
<dbReference type="CDD" id="cd06980">
    <property type="entry name" value="cupin_bxe_c0505"/>
    <property type="match status" value="1"/>
</dbReference>
<gene>
    <name evidence="2" type="ORF">METZ01_LOCUS306667</name>
</gene>
<proteinExistence type="predicted"/>
<dbReference type="InterPro" id="IPR013096">
    <property type="entry name" value="Cupin_2"/>
</dbReference>
<name>A0A382MXP0_9ZZZZ</name>
<organism evidence="2">
    <name type="scientific">marine metagenome</name>
    <dbReference type="NCBI Taxonomy" id="408172"/>
    <lineage>
        <taxon>unclassified sequences</taxon>
        <taxon>metagenomes</taxon>
        <taxon>ecological metagenomes</taxon>
    </lineage>
</organism>
<dbReference type="EMBL" id="UINC01096707">
    <property type="protein sequence ID" value="SVC53813.1"/>
    <property type="molecule type" value="Genomic_DNA"/>
</dbReference>
<evidence type="ECO:0000313" key="2">
    <source>
        <dbReference type="EMBL" id="SVC53813.1"/>
    </source>
</evidence>
<accession>A0A382MXP0</accession>
<dbReference type="Gene3D" id="2.60.120.10">
    <property type="entry name" value="Jelly Rolls"/>
    <property type="match status" value="2"/>
</dbReference>
<reference evidence="2" key="1">
    <citation type="submission" date="2018-05" db="EMBL/GenBank/DDBJ databases">
        <authorList>
            <person name="Lanie J.A."/>
            <person name="Ng W.-L."/>
            <person name="Kazmierczak K.M."/>
            <person name="Andrzejewski T.M."/>
            <person name="Davidsen T.M."/>
            <person name="Wayne K.J."/>
            <person name="Tettelin H."/>
            <person name="Glass J.I."/>
            <person name="Rusch D."/>
            <person name="Podicherti R."/>
            <person name="Tsui H.-C.T."/>
            <person name="Winkler M.E."/>
        </authorList>
    </citation>
    <scope>NUCLEOTIDE SEQUENCE</scope>
</reference>
<dbReference type="Pfam" id="PF07883">
    <property type="entry name" value="Cupin_2"/>
    <property type="match status" value="1"/>
</dbReference>
<evidence type="ECO:0000259" key="1">
    <source>
        <dbReference type="Pfam" id="PF07883"/>
    </source>
</evidence>
<dbReference type="InterPro" id="IPR011051">
    <property type="entry name" value="RmlC_Cupin_sf"/>
</dbReference>
<dbReference type="InterPro" id="IPR014710">
    <property type="entry name" value="RmlC-like_jellyroll"/>
</dbReference>
<sequence length="271" mass="30894">GTQIVIIKSDSLFEIPKGNQSLTISRLNEDSIWKIGRAGMQYRDLIPGRQGGRFIASHIRILDGGPVPDYVHFHKIRFQMIYCYKGWAKVVYEDQGHPFIFNTGDCVLQPSGIRHQVLENSSGFEVIEISCPAEHLTIADNDLTLPTNTVRKNRDFMGQRFVHHKAKKESWFPWRTNDFECSEMGIAVATDGLAHVKVIRPLKVNKPISFSHKIDFHFIFLLSGAMTVTINRHQEYYMGTGDSMVIPSEINHSFSKCSNDLEFLEVVLPEK</sequence>